<evidence type="ECO:0008006" key="4">
    <source>
        <dbReference type="Google" id="ProtNLM"/>
    </source>
</evidence>
<feature type="compositionally biased region" description="Basic and acidic residues" evidence="1">
    <location>
        <begin position="153"/>
        <end position="165"/>
    </location>
</feature>
<feature type="compositionally biased region" description="Polar residues" evidence="1">
    <location>
        <begin position="185"/>
        <end position="200"/>
    </location>
</feature>
<protein>
    <recommendedName>
        <fullName evidence="4">C2H2-type domain-containing protein</fullName>
    </recommendedName>
</protein>
<comment type="caution">
    <text evidence="2">The sequence shown here is derived from an EMBL/GenBank/DDBJ whole genome shotgun (WGS) entry which is preliminary data.</text>
</comment>
<feature type="compositionally biased region" description="Low complexity" evidence="1">
    <location>
        <begin position="351"/>
        <end position="360"/>
    </location>
</feature>
<reference evidence="2" key="2">
    <citation type="submission" date="2023-06" db="EMBL/GenBank/DDBJ databases">
        <authorList>
            <consortium name="Lawrence Berkeley National Laboratory"/>
            <person name="Mondo S.J."/>
            <person name="Hensen N."/>
            <person name="Bonometti L."/>
            <person name="Westerberg I."/>
            <person name="Brannstrom I.O."/>
            <person name="Guillou S."/>
            <person name="Cros-Aarteil S."/>
            <person name="Calhoun S."/>
            <person name="Haridas S."/>
            <person name="Kuo A."/>
            <person name="Pangilinan J."/>
            <person name="Riley R."/>
            <person name="Labutti K."/>
            <person name="Andreopoulos B."/>
            <person name="Lipzen A."/>
            <person name="Chen C."/>
            <person name="Yanf M."/>
            <person name="Daum C."/>
            <person name="Ng V."/>
            <person name="Clum A."/>
            <person name="Steindorff A."/>
            <person name="Ohm R."/>
            <person name="Martin F."/>
            <person name="Silar P."/>
            <person name="Natvig D."/>
            <person name="Lalanne C."/>
            <person name="Gautier V."/>
            <person name="Ament-Velasquez S.L."/>
            <person name="Kruys A."/>
            <person name="Hutchinson M.I."/>
            <person name="Powell A.J."/>
            <person name="Barry K."/>
            <person name="Miller A.N."/>
            <person name="Grigoriev I.V."/>
            <person name="Debuchy R."/>
            <person name="Gladieux P."/>
            <person name="Thoren M.H."/>
            <person name="Johannesson H."/>
        </authorList>
    </citation>
    <scope>NUCLEOTIDE SEQUENCE</scope>
    <source>
        <strain evidence="2">PSN324</strain>
    </source>
</reference>
<evidence type="ECO:0000256" key="1">
    <source>
        <dbReference type="SAM" id="MobiDB-lite"/>
    </source>
</evidence>
<keyword evidence="3" id="KW-1185">Reference proteome</keyword>
<feature type="compositionally biased region" description="Polar residues" evidence="1">
    <location>
        <begin position="413"/>
        <end position="422"/>
    </location>
</feature>
<reference evidence="2" key="1">
    <citation type="journal article" date="2023" name="Mol. Phylogenet. Evol.">
        <title>Genome-scale phylogeny and comparative genomics of the fungal order Sordariales.</title>
        <authorList>
            <person name="Hensen N."/>
            <person name="Bonometti L."/>
            <person name="Westerberg I."/>
            <person name="Brannstrom I.O."/>
            <person name="Guillou S."/>
            <person name="Cros-Aarteil S."/>
            <person name="Calhoun S."/>
            <person name="Haridas S."/>
            <person name="Kuo A."/>
            <person name="Mondo S."/>
            <person name="Pangilinan J."/>
            <person name="Riley R."/>
            <person name="LaButti K."/>
            <person name="Andreopoulos B."/>
            <person name="Lipzen A."/>
            <person name="Chen C."/>
            <person name="Yan M."/>
            <person name="Daum C."/>
            <person name="Ng V."/>
            <person name="Clum A."/>
            <person name="Steindorff A."/>
            <person name="Ohm R.A."/>
            <person name="Martin F."/>
            <person name="Silar P."/>
            <person name="Natvig D.O."/>
            <person name="Lalanne C."/>
            <person name="Gautier V."/>
            <person name="Ament-Velasquez S.L."/>
            <person name="Kruys A."/>
            <person name="Hutchinson M.I."/>
            <person name="Powell A.J."/>
            <person name="Barry K."/>
            <person name="Miller A.N."/>
            <person name="Grigoriev I.V."/>
            <person name="Debuchy R."/>
            <person name="Gladieux P."/>
            <person name="Hiltunen Thoren M."/>
            <person name="Johannesson H."/>
        </authorList>
    </citation>
    <scope>NUCLEOTIDE SEQUENCE</scope>
    <source>
        <strain evidence="2">PSN324</strain>
    </source>
</reference>
<evidence type="ECO:0000313" key="3">
    <source>
        <dbReference type="Proteomes" id="UP001321749"/>
    </source>
</evidence>
<name>A0AAV9I5J4_9PEZI</name>
<dbReference type="AlphaFoldDB" id="A0AAV9I5J4"/>
<feature type="compositionally biased region" description="Low complexity" evidence="1">
    <location>
        <begin position="9"/>
        <end position="24"/>
    </location>
</feature>
<evidence type="ECO:0000313" key="2">
    <source>
        <dbReference type="EMBL" id="KAK4466281.1"/>
    </source>
</evidence>
<sequence length="624" mass="68888">MSMPSDQMSLSTVTDSTTSDHLSVQPSTVNVRAEPINDIDRHALKRMAMADKPNPADFDAIIHGLLQFDLGDEEVERLMTQISAFDPNIAHIREREFLTALDRVNDDVPDVGLNSLAQPRPERLEPVTMAETLRAPTSPKLDLDMDSQYHQQDQPRVDVAHERPSKFPSTAVLPSGSSRADEINSRPTSTSSADIQEQPNSPQPVACPQAATTLSSQEDNSRLPNDFKYPILDDEIKVVSSEPATLESGSRAPPEQVALLSQEYSAGPGWVQESDDESDHQSLSSGCFSEDYITDIGNYAAKQVFGDDFENSISRSVLDEAVQCFIDVLMLGRIDSRPHSVGLSDGNQAQSGSSSTTHSGFGEASSLKRKAAGHNAFRQGYRGTQRDDNDDGDDDDIGRRQNRRGNGGDRSTGETGNESGRSSADRLEFMCPFRLKDRFRFNVRDWHECATKAYICEGKKNELNELRRHLQTKHARPGAPSDPYCSRCKAEFATVALLDEHAKEECTYRELFISDDPLDGLTADAIRVLTNRKGRQGRSPVAQYQEICHIALGKDFEAPGPGGGNRYSCLTCSIVLANGNLLIQDISLSLSILSYINSILTVYQRYDTLFSKPFRSILFKNSIA</sequence>
<feature type="region of interest" description="Disordered" evidence="1">
    <location>
        <begin position="341"/>
        <end position="423"/>
    </location>
</feature>
<feature type="region of interest" description="Disordered" evidence="1">
    <location>
        <begin position="112"/>
        <end position="224"/>
    </location>
</feature>
<proteinExistence type="predicted"/>
<accession>A0AAV9I5J4</accession>
<organism evidence="2 3">
    <name type="scientific">Cladorrhinum samala</name>
    <dbReference type="NCBI Taxonomy" id="585594"/>
    <lineage>
        <taxon>Eukaryota</taxon>
        <taxon>Fungi</taxon>
        <taxon>Dikarya</taxon>
        <taxon>Ascomycota</taxon>
        <taxon>Pezizomycotina</taxon>
        <taxon>Sordariomycetes</taxon>
        <taxon>Sordariomycetidae</taxon>
        <taxon>Sordariales</taxon>
        <taxon>Podosporaceae</taxon>
        <taxon>Cladorrhinum</taxon>
    </lineage>
</organism>
<gene>
    <name evidence="2" type="ORF">QBC42DRAFT_90984</name>
</gene>
<feature type="region of interest" description="Disordered" evidence="1">
    <location>
        <begin position="1"/>
        <end position="28"/>
    </location>
</feature>
<dbReference type="EMBL" id="MU864933">
    <property type="protein sequence ID" value="KAK4466281.1"/>
    <property type="molecule type" value="Genomic_DNA"/>
</dbReference>
<dbReference type="Proteomes" id="UP001321749">
    <property type="component" value="Unassembled WGS sequence"/>
</dbReference>